<evidence type="ECO:0000313" key="2">
    <source>
        <dbReference type="EMBL" id="KAK0740966.1"/>
    </source>
</evidence>
<comment type="caution">
    <text evidence="2">The sequence shown here is derived from an EMBL/GenBank/DDBJ whole genome shotgun (WGS) entry which is preliminary data.</text>
</comment>
<protein>
    <submittedName>
        <fullName evidence="2">Uncharacterized protein</fullName>
    </submittedName>
</protein>
<dbReference type="EMBL" id="JAUKUD010000006">
    <property type="protein sequence ID" value="KAK0740966.1"/>
    <property type="molecule type" value="Genomic_DNA"/>
</dbReference>
<evidence type="ECO:0000313" key="3">
    <source>
        <dbReference type="Proteomes" id="UP001172155"/>
    </source>
</evidence>
<proteinExistence type="predicted"/>
<reference evidence="2" key="1">
    <citation type="submission" date="2023-06" db="EMBL/GenBank/DDBJ databases">
        <title>Genome-scale phylogeny and comparative genomics of the fungal order Sordariales.</title>
        <authorList>
            <consortium name="Lawrence Berkeley National Laboratory"/>
            <person name="Hensen N."/>
            <person name="Bonometti L."/>
            <person name="Westerberg I."/>
            <person name="Brannstrom I.O."/>
            <person name="Guillou S."/>
            <person name="Cros-Aarteil S."/>
            <person name="Calhoun S."/>
            <person name="Haridas S."/>
            <person name="Kuo A."/>
            <person name="Mondo S."/>
            <person name="Pangilinan J."/>
            <person name="Riley R."/>
            <person name="LaButti K."/>
            <person name="Andreopoulos B."/>
            <person name="Lipzen A."/>
            <person name="Chen C."/>
            <person name="Yanf M."/>
            <person name="Daum C."/>
            <person name="Ng V."/>
            <person name="Clum A."/>
            <person name="Steindorff A."/>
            <person name="Ohm R."/>
            <person name="Martin F."/>
            <person name="Silar P."/>
            <person name="Natvig D."/>
            <person name="Lalanne C."/>
            <person name="Gautier V."/>
            <person name="Ament-velasquez S.L."/>
            <person name="Kruys A."/>
            <person name="Hutchinson M.I."/>
            <person name="Powell A.J."/>
            <person name="Barry K."/>
            <person name="Miller A.N."/>
            <person name="Grigoriev I.V."/>
            <person name="Debuchy R."/>
            <person name="Gladieux P."/>
            <person name="Thoren M.H."/>
            <person name="Johannesson H."/>
        </authorList>
    </citation>
    <scope>NUCLEOTIDE SEQUENCE</scope>
    <source>
        <strain evidence="2">SMH3187-1</strain>
    </source>
</reference>
<dbReference type="AlphaFoldDB" id="A0AA40EKE3"/>
<sequence length="285" mass="30446">MSRLAMSCVSCWCCDPVQLGGQSGKRAGKWTWYRPTRRGGTVRAPSLPFLSVAGLSRVDDSVRKELGTYLFFWPRGGVPVFTGGFANASTETRRHGYQSDQLADGRTHPERLFGREGAREGRWRPNPGTERAPRGDWTACRGGRTTQRPRIPSLPPCGAVGEVTANGRRRPADAGFLGGFSGPRANLACSDCTPRQCMVADTLASMNGPVNCARTRQQEGLDIVATNSKRSVRGGSTGGGSAPSFKKPRQSARALDLSPCAGMCLGYPWSPGEGGMAARRTALGP</sequence>
<keyword evidence="3" id="KW-1185">Reference proteome</keyword>
<evidence type="ECO:0000256" key="1">
    <source>
        <dbReference type="SAM" id="MobiDB-lite"/>
    </source>
</evidence>
<organism evidence="2 3">
    <name type="scientific">Schizothecium vesticola</name>
    <dbReference type="NCBI Taxonomy" id="314040"/>
    <lineage>
        <taxon>Eukaryota</taxon>
        <taxon>Fungi</taxon>
        <taxon>Dikarya</taxon>
        <taxon>Ascomycota</taxon>
        <taxon>Pezizomycotina</taxon>
        <taxon>Sordariomycetes</taxon>
        <taxon>Sordariomycetidae</taxon>
        <taxon>Sordariales</taxon>
        <taxon>Schizotheciaceae</taxon>
        <taxon>Schizothecium</taxon>
    </lineage>
</organism>
<gene>
    <name evidence="2" type="ORF">B0T18DRAFT_221032</name>
</gene>
<feature type="region of interest" description="Disordered" evidence="1">
    <location>
        <begin position="227"/>
        <end position="250"/>
    </location>
</feature>
<dbReference type="Proteomes" id="UP001172155">
    <property type="component" value="Unassembled WGS sequence"/>
</dbReference>
<accession>A0AA40EKE3</accession>
<name>A0AA40EKE3_9PEZI</name>